<dbReference type="GO" id="GO:0016791">
    <property type="term" value="F:phosphatase activity"/>
    <property type="evidence" value="ECO:0007669"/>
    <property type="project" value="TreeGrafter"/>
</dbReference>
<dbReference type="InterPro" id="IPR036412">
    <property type="entry name" value="HAD-like_sf"/>
</dbReference>
<dbReference type="Gene3D" id="3.40.50.1000">
    <property type="entry name" value="HAD superfamily/HAD-like"/>
    <property type="match status" value="1"/>
</dbReference>
<dbReference type="GO" id="GO:0000287">
    <property type="term" value="F:magnesium ion binding"/>
    <property type="evidence" value="ECO:0007669"/>
    <property type="project" value="TreeGrafter"/>
</dbReference>
<proteinExistence type="predicted"/>
<dbReference type="SFLD" id="SFLDG01140">
    <property type="entry name" value="C2.B:_Phosphomannomutase_and_P"/>
    <property type="match status" value="1"/>
</dbReference>
<dbReference type="SUPFAM" id="SSF56784">
    <property type="entry name" value="HAD-like"/>
    <property type="match status" value="1"/>
</dbReference>
<dbReference type="GO" id="GO:0005829">
    <property type="term" value="C:cytosol"/>
    <property type="evidence" value="ECO:0007669"/>
    <property type="project" value="TreeGrafter"/>
</dbReference>
<protein>
    <recommendedName>
        <fullName evidence="1">Cysteine-rich small domain-containing protein</fullName>
    </recommendedName>
</protein>
<dbReference type="RefSeq" id="WP_117532081.1">
    <property type="nucleotide sequence ID" value="NZ_QUSM01000003.1"/>
</dbReference>
<gene>
    <name evidence="2" type="ORF">DW687_06050</name>
</gene>
<dbReference type="EMBL" id="QUSM01000003">
    <property type="protein sequence ID" value="RGD74325.1"/>
    <property type="molecule type" value="Genomic_DNA"/>
</dbReference>
<dbReference type="PANTHER" id="PTHR10000">
    <property type="entry name" value="PHOSPHOSERINE PHOSPHATASE"/>
    <property type="match status" value="1"/>
</dbReference>
<sequence length="367" mass="42995">MENYKFINHEKCEFFPCHKTDDKKNFNCLFCYCPLYLMEDKCGGNFTYTKNGIKDCSNCLIPHRRENYDYINNKLYEFTPSQNKERFNKIKAVATDLDHTLIKDEFAIDDISIETFKKLKEKGYKTIVATARGFYQAYYFTKKLNPDYVISDNGALITKFIDGNKEIIYKVEIPKDIKLDIISSIENFDNLIFMLESGRNLYINSCDAKPDFCNKNVDLFSKIQKFDKDFKINKMRNLKDFPKDKPLTRICIFDFLQTDEVQNKLKKIAEKYKGRINYIQSFQTVFEFGCSSKGQAMDFLMDYVDIKKEELMSFGDSLADIPLLDKSGIPVAVDNAREELKEHAMYITDSVFENGTDKFIRENLLNE</sequence>
<evidence type="ECO:0000313" key="2">
    <source>
        <dbReference type="EMBL" id="RGD74325.1"/>
    </source>
</evidence>
<dbReference type="Pfam" id="PF08282">
    <property type="entry name" value="Hydrolase_3"/>
    <property type="match status" value="1"/>
</dbReference>
<dbReference type="Pfam" id="PF04071">
    <property type="entry name" value="zf-like"/>
    <property type="match status" value="1"/>
</dbReference>
<name>A0A3E3DZ01_9FIRM</name>
<organism evidence="2 3">
    <name type="scientific">Anaerofustis stercorihominis</name>
    <dbReference type="NCBI Taxonomy" id="214853"/>
    <lineage>
        <taxon>Bacteria</taxon>
        <taxon>Bacillati</taxon>
        <taxon>Bacillota</taxon>
        <taxon>Clostridia</taxon>
        <taxon>Eubacteriales</taxon>
        <taxon>Eubacteriaceae</taxon>
        <taxon>Anaerofustis</taxon>
    </lineage>
</organism>
<dbReference type="SFLD" id="SFLDS00003">
    <property type="entry name" value="Haloacid_Dehalogenase"/>
    <property type="match status" value="1"/>
</dbReference>
<accession>A0A3E3DZ01</accession>
<evidence type="ECO:0000259" key="1">
    <source>
        <dbReference type="Pfam" id="PF04071"/>
    </source>
</evidence>
<feature type="domain" description="Cysteine-rich small" evidence="1">
    <location>
        <begin position="3"/>
        <end position="81"/>
    </location>
</feature>
<dbReference type="Gene3D" id="3.30.1240.10">
    <property type="match status" value="1"/>
</dbReference>
<dbReference type="PANTHER" id="PTHR10000:SF8">
    <property type="entry name" value="HAD SUPERFAMILY HYDROLASE-LIKE, TYPE 3"/>
    <property type="match status" value="1"/>
</dbReference>
<evidence type="ECO:0000313" key="3">
    <source>
        <dbReference type="Proteomes" id="UP000261212"/>
    </source>
</evidence>
<dbReference type="InterPro" id="IPR007212">
    <property type="entry name" value="Zf-like"/>
</dbReference>
<dbReference type="AlphaFoldDB" id="A0A3E3DZ01"/>
<comment type="caution">
    <text evidence="2">The sequence shown here is derived from an EMBL/GenBank/DDBJ whole genome shotgun (WGS) entry which is preliminary data.</text>
</comment>
<reference evidence="2 3" key="1">
    <citation type="submission" date="2018-08" db="EMBL/GenBank/DDBJ databases">
        <title>A genome reference for cultivated species of the human gut microbiota.</title>
        <authorList>
            <person name="Zou Y."/>
            <person name="Xue W."/>
            <person name="Luo G."/>
        </authorList>
    </citation>
    <scope>NUCLEOTIDE SEQUENCE [LARGE SCALE GENOMIC DNA]</scope>
    <source>
        <strain evidence="2 3">AM25-6</strain>
    </source>
</reference>
<dbReference type="Proteomes" id="UP000261212">
    <property type="component" value="Unassembled WGS sequence"/>
</dbReference>
<dbReference type="InterPro" id="IPR023214">
    <property type="entry name" value="HAD_sf"/>
</dbReference>